<proteinExistence type="predicted"/>
<feature type="domain" description="Pyruvate flavodoxin/ferredoxin oxidoreductase pyrimidine binding" evidence="4">
    <location>
        <begin position="15"/>
        <end position="180"/>
    </location>
</feature>
<dbReference type="FunFam" id="3.40.50.970:FF:000039">
    <property type="entry name" value="Indolepyruvate oxidoreductase subunit IorA"/>
    <property type="match status" value="1"/>
</dbReference>
<feature type="domain" description="Thiamine pyrophosphate enzyme TPP-binding" evidence="5">
    <location>
        <begin position="380"/>
        <end position="514"/>
    </location>
</feature>
<name>A0A933SJL7_UNCEI</name>
<dbReference type="CDD" id="cd07034">
    <property type="entry name" value="TPP_PYR_PFOR_IOR-alpha_like"/>
    <property type="match status" value="1"/>
</dbReference>
<dbReference type="InterPro" id="IPR029061">
    <property type="entry name" value="THDP-binding"/>
</dbReference>
<dbReference type="GO" id="GO:0051539">
    <property type="term" value="F:4 iron, 4 sulfur cluster binding"/>
    <property type="evidence" value="ECO:0007669"/>
    <property type="project" value="UniProtKB-UniRule"/>
</dbReference>
<keyword evidence="3" id="KW-0249">Electron transport</keyword>
<evidence type="ECO:0000259" key="5">
    <source>
        <dbReference type="Pfam" id="PF02775"/>
    </source>
</evidence>
<evidence type="ECO:0000313" key="6">
    <source>
        <dbReference type="EMBL" id="MBI5171054.1"/>
    </source>
</evidence>
<dbReference type="Pfam" id="PF01855">
    <property type="entry name" value="POR_N"/>
    <property type="match status" value="1"/>
</dbReference>
<dbReference type="GO" id="GO:0030976">
    <property type="term" value="F:thiamine pyrophosphate binding"/>
    <property type="evidence" value="ECO:0007669"/>
    <property type="project" value="InterPro"/>
</dbReference>
<keyword evidence="3" id="KW-0411">Iron-sulfur</keyword>
<gene>
    <name evidence="6" type="ORF">HZA61_16330</name>
</gene>
<evidence type="ECO:0000259" key="4">
    <source>
        <dbReference type="Pfam" id="PF01855"/>
    </source>
</evidence>
<dbReference type="EMBL" id="JACRIW010000117">
    <property type="protein sequence ID" value="MBI5171054.1"/>
    <property type="molecule type" value="Genomic_DNA"/>
</dbReference>
<evidence type="ECO:0000313" key="7">
    <source>
        <dbReference type="Proteomes" id="UP000696931"/>
    </source>
</evidence>
<dbReference type="CDD" id="cd02008">
    <property type="entry name" value="TPP_IOR_alpha"/>
    <property type="match status" value="1"/>
</dbReference>
<organism evidence="6 7">
    <name type="scientific">Eiseniibacteriota bacterium</name>
    <dbReference type="NCBI Taxonomy" id="2212470"/>
    <lineage>
        <taxon>Bacteria</taxon>
        <taxon>Candidatus Eiseniibacteriota</taxon>
    </lineage>
</organism>
<dbReference type="InterPro" id="IPR045025">
    <property type="entry name" value="HACL1-like"/>
</dbReference>
<dbReference type="InterPro" id="IPR017721">
    <property type="entry name" value="IorA"/>
</dbReference>
<keyword evidence="3" id="KW-0408">Iron</keyword>
<dbReference type="PANTHER" id="PTHR43710">
    <property type="entry name" value="2-HYDROXYACYL-COA LYASE"/>
    <property type="match status" value="1"/>
</dbReference>
<dbReference type="PIRSF" id="PIRSF006439">
    <property type="entry name" value="Indolepyruvate_ferr_oxidored"/>
    <property type="match status" value="1"/>
</dbReference>
<keyword evidence="3" id="KW-0004">4Fe-4S</keyword>
<dbReference type="Gene3D" id="3.40.50.970">
    <property type="match status" value="2"/>
</dbReference>
<keyword evidence="3" id="KW-0813">Transport</keyword>
<dbReference type="InterPro" id="IPR011766">
    <property type="entry name" value="TPP_enzyme_TPP-bd"/>
</dbReference>
<dbReference type="EC" id="1.2.7.8" evidence="3"/>
<dbReference type="InterPro" id="IPR002880">
    <property type="entry name" value="Pyrv_Fd/Flavodoxin_OxRdtase_N"/>
</dbReference>
<evidence type="ECO:0000256" key="2">
    <source>
        <dbReference type="ARBA" id="ARBA00023002"/>
    </source>
</evidence>
<protein>
    <recommendedName>
        <fullName evidence="3">Indolepyruvate oxidoreductase subunit IorA</fullName>
        <shortName evidence="3">IOR</shortName>
        <ecNumber evidence="3">1.2.7.8</ecNumber>
    </recommendedName>
    <alternativeName>
        <fullName evidence="3">Indolepyruvate ferredoxin oxidoreductase subunit alpha</fullName>
    </alternativeName>
</protein>
<dbReference type="AlphaFoldDB" id="A0A933SJL7"/>
<evidence type="ECO:0000256" key="3">
    <source>
        <dbReference type="PIRNR" id="PIRNR006439"/>
    </source>
</evidence>
<comment type="function">
    <text evidence="3">Catalyzes the ferredoxin-dependent oxidative decarboxylation of arylpyruvates.</text>
</comment>
<dbReference type="PANTHER" id="PTHR43710:SF5">
    <property type="entry name" value="INDOLEPYRUVATE FERREDOXIN OXIDOREDUCTASE ALPHA SUBUNIT"/>
    <property type="match status" value="1"/>
</dbReference>
<evidence type="ECO:0000256" key="1">
    <source>
        <dbReference type="ARBA" id="ARBA00022723"/>
    </source>
</evidence>
<keyword evidence="1 3" id="KW-0479">Metal-binding</keyword>
<reference evidence="6" key="1">
    <citation type="submission" date="2020-07" db="EMBL/GenBank/DDBJ databases">
        <title>Huge and variable diversity of episymbiotic CPR bacteria and DPANN archaea in groundwater ecosystems.</title>
        <authorList>
            <person name="He C.Y."/>
            <person name="Keren R."/>
            <person name="Whittaker M."/>
            <person name="Farag I.F."/>
            <person name="Doudna J."/>
            <person name="Cate J.H.D."/>
            <person name="Banfield J.F."/>
        </authorList>
    </citation>
    <scope>NUCLEOTIDE SEQUENCE</scope>
    <source>
        <strain evidence="6">NC_groundwater_1813_Pr3_B-0.1um_71_17</strain>
    </source>
</reference>
<comment type="catalytic activity">
    <reaction evidence="3">
        <text>indole-3-pyruvate + 2 oxidized [2Fe-2S]-[ferredoxin] + CoA = (indol-3-yl)acetyl-CoA + 2 reduced [2Fe-2S]-[ferredoxin] + CO2 + H(+)</text>
        <dbReference type="Rhea" id="RHEA:12645"/>
        <dbReference type="Rhea" id="RHEA-COMP:10000"/>
        <dbReference type="Rhea" id="RHEA-COMP:10001"/>
        <dbReference type="ChEBI" id="CHEBI:15378"/>
        <dbReference type="ChEBI" id="CHEBI:16526"/>
        <dbReference type="ChEBI" id="CHEBI:17640"/>
        <dbReference type="ChEBI" id="CHEBI:33737"/>
        <dbReference type="ChEBI" id="CHEBI:33738"/>
        <dbReference type="ChEBI" id="CHEBI:57271"/>
        <dbReference type="ChEBI" id="CHEBI:57287"/>
        <dbReference type="EC" id="1.2.7.8"/>
    </reaction>
</comment>
<dbReference type="GO" id="GO:0046872">
    <property type="term" value="F:metal ion binding"/>
    <property type="evidence" value="ECO:0007669"/>
    <property type="project" value="UniProtKB-UniRule"/>
</dbReference>
<dbReference type="SUPFAM" id="SSF52518">
    <property type="entry name" value="Thiamin diphosphate-binding fold (THDP-binding)"/>
    <property type="match status" value="2"/>
</dbReference>
<dbReference type="Proteomes" id="UP000696931">
    <property type="component" value="Unassembled WGS sequence"/>
</dbReference>
<dbReference type="Pfam" id="PF02775">
    <property type="entry name" value="TPP_enzyme_C"/>
    <property type="match status" value="1"/>
</dbReference>
<keyword evidence="2 3" id="KW-0560">Oxidoreductase</keyword>
<sequence length="536" mass="57835">MPQRILLGDEAVALAAVHAGISTAYAYPGTPSTEILEYLLEHKEREGGPHAAWCANEKTAYEEALGTCFAGRRSIVCMKHVGLNVAADPFVNSALVSMHGGLVVAVADDPGMHSSQNEQDSRWYADFARVPCMEPATQQEAYDMTREAYDVSERFGVPVMLRLVTRLSHSRTNVQVGEMRGENALHKAPKADTWVLLPGNARRQWSSLVARQKDVLAWSEASRWNLLNLRPGRKLGVITTGIARNYYRENARALKDEPSHLHIGTYPIPEAHVRALAAHCDEILVLEDGYPYVERMMRGILPGRTKIMGRMSGELPPTGELSPEIVRAALGLPALPVLDLDGLLLPNRPPQLCQGCPHGHSYNALKEALEGMGATMVTADIGCYTLGALPPYSSIESCVCMGASIGMAKGAAEAGFEHVVAVIGDGTFLHSGTASLADAAAADTPMTVLILDNQATAMTGVQDPLIASSRLQAIVEGVGVKPEHLKIVDAHPRKVHETADVLRKEMAHRGLSVVIAVRECKVAHAKHARIPEAVAR</sequence>
<comment type="caution">
    <text evidence="6">The sequence shown here is derived from an EMBL/GenBank/DDBJ whole genome shotgun (WGS) entry which is preliminary data.</text>
</comment>
<accession>A0A933SJL7</accession>
<dbReference type="GO" id="GO:0043805">
    <property type="term" value="F:indolepyruvate ferredoxin oxidoreductase activity"/>
    <property type="evidence" value="ECO:0007669"/>
    <property type="project" value="UniProtKB-UniRule"/>
</dbReference>
<comment type="cofactor">
    <cofactor evidence="3">
        <name>[4Fe-4S] cluster</name>
        <dbReference type="ChEBI" id="CHEBI:49883"/>
    </cofactor>
    <text evidence="3">Binds 2 [4Fe-4S] clusters. In this family the first cluster has a non-standard and varying [4Fe-4S] binding motif CX(2)CX(2)CX(4-5)CP.</text>
</comment>